<dbReference type="Gene3D" id="3.30.60.10">
    <property type="entry name" value="Endochitinase-like"/>
    <property type="match status" value="1"/>
</dbReference>
<evidence type="ECO:0000256" key="3">
    <source>
        <dbReference type="ARBA" id="ARBA00023157"/>
    </source>
</evidence>
<dbReference type="SMART" id="SM00270">
    <property type="entry name" value="ChtBD1"/>
    <property type="match status" value="1"/>
</dbReference>
<name>A0A5J9SIR8_9POAL</name>
<evidence type="ECO:0000256" key="2">
    <source>
        <dbReference type="ARBA" id="ARBA00022734"/>
    </source>
</evidence>
<dbReference type="InterPro" id="IPR036861">
    <property type="entry name" value="Endochitinase-like_sf"/>
</dbReference>
<feature type="disulfide bond" evidence="5">
    <location>
        <begin position="43"/>
        <end position="57"/>
    </location>
</feature>
<dbReference type="Pfam" id="PF00187">
    <property type="entry name" value="Chitin_bind_1"/>
    <property type="match status" value="1"/>
</dbReference>
<accession>A0A5J9SIR8</accession>
<dbReference type="PRINTS" id="PR00451">
    <property type="entry name" value="CHITINBINDNG"/>
</dbReference>
<feature type="chain" id="PRO_5033490964" description="Chitin-binding type-1 domain-containing protein" evidence="6">
    <location>
        <begin position="31"/>
        <end position="90"/>
    </location>
</feature>
<keyword evidence="10" id="KW-1185">Reference proteome</keyword>
<gene>
    <name evidence="9" type="ORF">EJB05_47450</name>
    <name evidence="8" type="ORF">EJB05_56333</name>
</gene>
<keyword evidence="4" id="KW-0873">Pyrrolidone carboxylic acid</keyword>
<dbReference type="PROSITE" id="PS00026">
    <property type="entry name" value="CHIT_BIND_I_1"/>
    <property type="match status" value="1"/>
</dbReference>
<protein>
    <recommendedName>
        <fullName evidence="7">Chitin-binding type-1 domain-containing protein</fullName>
    </recommendedName>
</protein>
<dbReference type="AlphaFoldDB" id="A0A5J9SIR8"/>
<dbReference type="CDD" id="cd00035">
    <property type="entry name" value="ChtBD1"/>
    <property type="match status" value="1"/>
</dbReference>
<dbReference type="Gramene" id="TVT98375">
    <property type="protein sequence ID" value="TVT98375"/>
    <property type="gene ID" value="EJB05_56333"/>
</dbReference>
<feature type="signal peptide" evidence="6">
    <location>
        <begin position="1"/>
        <end position="30"/>
    </location>
</feature>
<keyword evidence="6" id="KW-0732">Signal</keyword>
<evidence type="ECO:0000256" key="5">
    <source>
        <dbReference type="PROSITE-ProRule" id="PRU00261"/>
    </source>
</evidence>
<feature type="domain" description="Chitin-binding type-1" evidence="7">
    <location>
        <begin position="30"/>
        <end position="68"/>
    </location>
</feature>
<evidence type="ECO:0000256" key="1">
    <source>
        <dbReference type="ARBA" id="ARBA00022669"/>
    </source>
</evidence>
<evidence type="ECO:0000313" key="8">
    <source>
        <dbReference type="EMBL" id="TVT98375.1"/>
    </source>
</evidence>
<dbReference type="OrthoDB" id="672071at2759"/>
<dbReference type="EMBL" id="RWGY01000045">
    <property type="protein sequence ID" value="TVU07397.1"/>
    <property type="molecule type" value="Genomic_DNA"/>
</dbReference>
<evidence type="ECO:0000256" key="6">
    <source>
        <dbReference type="SAM" id="SignalP"/>
    </source>
</evidence>
<comment type="caution">
    <text evidence="8">The sequence shown here is derived from an EMBL/GenBank/DDBJ whole genome shotgun (WGS) entry which is preliminary data.</text>
</comment>
<evidence type="ECO:0000313" key="10">
    <source>
        <dbReference type="Proteomes" id="UP000324897"/>
    </source>
</evidence>
<feature type="disulfide bond" evidence="5">
    <location>
        <begin position="38"/>
        <end position="50"/>
    </location>
</feature>
<comment type="caution">
    <text evidence="5">Lacks conserved residue(s) required for the propagation of feature annotation.</text>
</comment>
<keyword evidence="1 5" id="KW-0147">Chitin-binding</keyword>
<organism evidence="8 10">
    <name type="scientific">Eragrostis curvula</name>
    <name type="common">weeping love grass</name>
    <dbReference type="NCBI Taxonomy" id="38414"/>
    <lineage>
        <taxon>Eukaryota</taxon>
        <taxon>Viridiplantae</taxon>
        <taxon>Streptophyta</taxon>
        <taxon>Embryophyta</taxon>
        <taxon>Tracheophyta</taxon>
        <taxon>Spermatophyta</taxon>
        <taxon>Magnoliopsida</taxon>
        <taxon>Liliopsida</taxon>
        <taxon>Poales</taxon>
        <taxon>Poaceae</taxon>
        <taxon>PACMAD clade</taxon>
        <taxon>Chloridoideae</taxon>
        <taxon>Eragrostideae</taxon>
        <taxon>Eragrostidinae</taxon>
        <taxon>Eragrostis</taxon>
    </lineage>
</organism>
<dbReference type="FunFam" id="3.30.60.10:FF:000006">
    <property type="entry name" value="Agglutinin isolectin 1"/>
    <property type="match status" value="1"/>
</dbReference>
<dbReference type="SUPFAM" id="SSF57016">
    <property type="entry name" value="Plant lectins/antimicrobial peptides"/>
    <property type="match status" value="1"/>
</dbReference>
<dbReference type="GO" id="GO:0008061">
    <property type="term" value="F:chitin binding"/>
    <property type="evidence" value="ECO:0007669"/>
    <property type="project" value="UniProtKB-UniRule"/>
</dbReference>
<dbReference type="InterPro" id="IPR018371">
    <property type="entry name" value="Chitin-binding_1_CS"/>
</dbReference>
<keyword evidence="2" id="KW-0430">Lectin</keyword>
<feature type="non-terminal residue" evidence="8">
    <location>
        <position position="1"/>
    </location>
</feature>
<keyword evidence="3 5" id="KW-1015">Disulfide bond</keyword>
<evidence type="ECO:0000259" key="7">
    <source>
        <dbReference type="PROSITE" id="PS50941"/>
    </source>
</evidence>
<sequence length="90" mass="8898">MAVKAATLDMTKALVLGALLLAFAATITHAQNCGSEGCADNLCCSQFGYCGLGGDYCGNGCQSGPCYVSGNVGAEQILGLPPLGIIPGGI</sequence>
<dbReference type="EMBL" id="RWGY01000867">
    <property type="protein sequence ID" value="TVT98375.1"/>
    <property type="molecule type" value="Genomic_DNA"/>
</dbReference>
<reference evidence="8 10" key="1">
    <citation type="journal article" date="2019" name="Sci. Rep.">
        <title>A high-quality genome of Eragrostis curvula grass provides insights into Poaceae evolution and supports new strategies to enhance forage quality.</title>
        <authorList>
            <person name="Carballo J."/>
            <person name="Santos B.A.C.M."/>
            <person name="Zappacosta D."/>
            <person name="Garbus I."/>
            <person name="Selva J.P."/>
            <person name="Gallo C.A."/>
            <person name="Diaz A."/>
            <person name="Albertini E."/>
            <person name="Caccamo M."/>
            <person name="Echenique V."/>
        </authorList>
    </citation>
    <scope>NUCLEOTIDE SEQUENCE [LARGE SCALE GENOMIC DNA]</scope>
    <source>
        <strain evidence="10">cv. Victoria</strain>
        <tissue evidence="8">Leaf</tissue>
    </source>
</reference>
<proteinExistence type="predicted"/>
<dbReference type="Gramene" id="TVU07397">
    <property type="protein sequence ID" value="TVU07397"/>
    <property type="gene ID" value="EJB05_47450"/>
</dbReference>
<evidence type="ECO:0000313" key="9">
    <source>
        <dbReference type="EMBL" id="TVU07397.1"/>
    </source>
</evidence>
<dbReference type="PROSITE" id="PS50941">
    <property type="entry name" value="CHIT_BIND_I_2"/>
    <property type="match status" value="1"/>
</dbReference>
<dbReference type="InterPro" id="IPR001002">
    <property type="entry name" value="Chitin-bd_1"/>
</dbReference>
<dbReference type="GO" id="GO:0030246">
    <property type="term" value="F:carbohydrate binding"/>
    <property type="evidence" value="ECO:0007669"/>
    <property type="project" value="UniProtKB-KW"/>
</dbReference>
<evidence type="ECO:0000256" key="4">
    <source>
        <dbReference type="ARBA" id="ARBA00023283"/>
    </source>
</evidence>
<dbReference type="Proteomes" id="UP000324897">
    <property type="component" value="Unassembled WGS sequence"/>
</dbReference>